<reference evidence="2" key="2">
    <citation type="submission" date="2023-04" db="EMBL/GenBank/DDBJ databases">
        <authorList>
            <person name="Bruccoleri R.E."/>
            <person name="Oakeley E.J."/>
            <person name="Faust A.-M."/>
            <person name="Dessus-Babus S."/>
            <person name="Altorfer M."/>
            <person name="Burckhardt D."/>
            <person name="Oertli M."/>
            <person name="Naumann U."/>
            <person name="Petersen F."/>
            <person name="Wong J."/>
        </authorList>
    </citation>
    <scope>NUCLEOTIDE SEQUENCE</scope>
    <source>
        <strain evidence="2">GSM-AAB239-AS_SAM_17_03QT</strain>
        <tissue evidence="2">Leaf</tissue>
    </source>
</reference>
<evidence type="ECO:0000313" key="4">
    <source>
        <dbReference type="Proteomes" id="UP001140949"/>
    </source>
</evidence>
<accession>A0AAX6GN74</accession>
<organism evidence="2 4">
    <name type="scientific">Iris pallida</name>
    <name type="common">Sweet iris</name>
    <dbReference type="NCBI Taxonomy" id="29817"/>
    <lineage>
        <taxon>Eukaryota</taxon>
        <taxon>Viridiplantae</taxon>
        <taxon>Streptophyta</taxon>
        <taxon>Embryophyta</taxon>
        <taxon>Tracheophyta</taxon>
        <taxon>Spermatophyta</taxon>
        <taxon>Magnoliopsida</taxon>
        <taxon>Liliopsida</taxon>
        <taxon>Asparagales</taxon>
        <taxon>Iridaceae</taxon>
        <taxon>Iridoideae</taxon>
        <taxon>Irideae</taxon>
        <taxon>Iris</taxon>
    </lineage>
</organism>
<sequence length="79" mass="8871">METGGKMKKGAGGRKAGGPKKKSVSTVRQGRPPVPHRPHRPLPQEGPLRQARRQRRPRLPRRRPRVPRRRGSGVGWECG</sequence>
<dbReference type="AlphaFoldDB" id="A0AAX6GN74"/>
<dbReference type="Proteomes" id="UP001140949">
    <property type="component" value="Unassembled WGS sequence"/>
</dbReference>
<comment type="caution">
    <text evidence="2">The sequence shown here is derived from an EMBL/GenBank/DDBJ whole genome shotgun (WGS) entry which is preliminary data.</text>
</comment>
<protein>
    <submittedName>
        <fullName evidence="2">Uncharacterized protein</fullName>
    </submittedName>
</protein>
<dbReference type="EMBL" id="JANAVB010016600">
    <property type="protein sequence ID" value="KAJ6831589.1"/>
    <property type="molecule type" value="Genomic_DNA"/>
</dbReference>
<reference evidence="2" key="1">
    <citation type="journal article" date="2023" name="GigaByte">
        <title>Genome assembly of the bearded iris, Iris pallida Lam.</title>
        <authorList>
            <person name="Bruccoleri R.E."/>
            <person name="Oakeley E.J."/>
            <person name="Faust A.M.E."/>
            <person name="Altorfer M."/>
            <person name="Dessus-Babus S."/>
            <person name="Burckhardt D."/>
            <person name="Oertli M."/>
            <person name="Naumann U."/>
            <person name="Petersen F."/>
            <person name="Wong J."/>
        </authorList>
    </citation>
    <scope>NUCLEOTIDE SEQUENCE</scope>
    <source>
        <strain evidence="2">GSM-AAB239-AS_SAM_17_03QT</strain>
    </source>
</reference>
<gene>
    <name evidence="3" type="ORF">M6B38_348360</name>
    <name evidence="2" type="ORF">M6B38_356390</name>
</gene>
<dbReference type="EMBL" id="JANAVB010018198">
    <property type="protein sequence ID" value="KAJ6829745.1"/>
    <property type="molecule type" value="Genomic_DNA"/>
</dbReference>
<feature type="compositionally biased region" description="Basic residues" evidence="1">
    <location>
        <begin position="50"/>
        <end position="71"/>
    </location>
</feature>
<proteinExistence type="predicted"/>
<feature type="compositionally biased region" description="Basic residues" evidence="1">
    <location>
        <begin position="1"/>
        <end position="23"/>
    </location>
</feature>
<name>A0AAX6GN74_IRIPA</name>
<evidence type="ECO:0000256" key="1">
    <source>
        <dbReference type="SAM" id="MobiDB-lite"/>
    </source>
</evidence>
<evidence type="ECO:0000313" key="2">
    <source>
        <dbReference type="EMBL" id="KAJ6829745.1"/>
    </source>
</evidence>
<feature type="region of interest" description="Disordered" evidence="1">
    <location>
        <begin position="1"/>
        <end position="79"/>
    </location>
</feature>
<evidence type="ECO:0000313" key="3">
    <source>
        <dbReference type="EMBL" id="KAJ6831589.1"/>
    </source>
</evidence>
<keyword evidence="4" id="KW-1185">Reference proteome</keyword>